<keyword evidence="3" id="KW-0255">Endonuclease</keyword>
<evidence type="ECO:0000313" key="7">
    <source>
        <dbReference type="EMBL" id="HGB14091.1"/>
    </source>
</evidence>
<keyword evidence="4" id="KW-0378">Hydrolase</keyword>
<protein>
    <submittedName>
        <fullName evidence="7">S1/P1 Nuclease</fullName>
    </submittedName>
</protein>
<dbReference type="InterPro" id="IPR003154">
    <property type="entry name" value="S1/P1nuclease"/>
</dbReference>
<reference evidence="7" key="1">
    <citation type="journal article" date="2020" name="mSystems">
        <title>Genome- and Community-Level Interaction Insights into Carbon Utilization and Element Cycling Functions of Hydrothermarchaeota in Hydrothermal Sediment.</title>
        <authorList>
            <person name="Zhou Z."/>
            <person name="Liu Y."/>
            <person name="Xu W."/>
            <person name="Pan J."/>
            <person name="Luo Z.H."/>
            <person name="Li M."/>
        </authorList>
    </citation>
    <scope>NUCLEOTIDE SEQUENCE [LARGE SCALE GENOMIC DNA]</scope>
    <source>
        <strain evidence="7">SpSt-776</strain>
    </source>
</reference>
<dbReference type="EMBL" id="DTHB01000018">
    <property type="protein sequence ID" value="HGB14091.1"/>
    <property type="molecule type" value="Genomic_DNA"/>
</dbReference>
<name>A0A7C3WIC9_9BACT</name>
<dbReference type="CDD" id="cd11010">
    <property type="entry name" value="S1-P1_nuclease"/>
    <property type="match status" value="1"/>
</dbReference>
<dbReference type="GO" id="GO:0046872">
    <property type="term" value="F:metal ion binding"/>
    <property type="evidence" value="ECO:0007669"/>
    <property type="project" value="UniProtKB-KW"/>
</dbReference>
<dbReference type="AlphaFoldDB" id="A0A7C3WIC9"/>
<dbReference type="Pfam" id="PF02265">
    <property type="entry name" value="S1-P1_nuclease"/>
    <property type="match status" value="1"/>
</dbReference>
<sequence length="262" mass="30156">MFWKRFLKPLAVVGLTLIHVSLAYPWGDKGHEIIAYIAQKHLTEQAREQVQGLLKDSSFVEAGIWPDHEGRKIPDMNPFHYVNFPEDATTYDRSRDCPDGNCVIEAISWYQRVMVDKEAPLNVRRIALRYVIHLIGDIHQPLHAGYRKDRGGNDIYVSFRGREMSLHKLWDSGLLESEESSAAKIANRINTRLTSKELREWQGGSPALWALESFEFARTCAYRVPETGKITEEYSRRAMSVIEERLAQAGIRLAWILNQAFK</sequence>
<dbReference type="InterPro" id="IPR008947">
    <property type="entry name" value="PLipase_C/P1_nuclease_dom_sf"/>
</dbReference>
<comment type="caution">
    <text evidence="7">The sequence shown here is derived from an EMBL/GenBank/DDBJ whole genome shotgun (WGS) entry which is preliminary data.</text>
</comment>
<dbReference type="PANTHER" id="PTHR33146">
    <property type="entry name" value="ENDONUCLEASE 4"/>
    <property type="match status" value="1"/>
</dbReference>
<evidence type="ECO:0000256" key="6">
    <source>
        <dbReference type="ARBA" id="ARBA00023180"/>
    </source>
</evidence>
<keyword evidence="6" id="KW-0325">Glycoprotein</keyword>
<evidence type="ECO:0000256" key="4">
    <source>
        <dbReference type="ARBA" id="ARBA00022801"/>
    </source>
</evidence>
<dbReference type="PANTHER" id="PTHR33146:SF26">
    <property type="entry name" value="ENDONUCLEASE 4"/>
    <property type="match status" value="1"/>
</dbReference>
<evidence type="ECO:0000256" key="1">
    <source>
        <dbReference type="ARBA" id="ARBA00022722"/>
    </source>
</evidence>
<dbReference type="Gene3D" id="1.10.575.10">
    <property type="entry name" value="P1 Nuclease"/>
    <property type="match status" value="1"/>
</dbReference>
<dbReference type="GO" id="GO:0006308">
    <property type="term" value="P:DNA catabolic process"/>
    <property type="evidence" value="ECO:0007669"/>
    <property type="project" value="InterPro"/>
</dbReference>
<dbReference type="GO" id="GO:0016788">
    <property type="term" value="F:hydrolase activity, acting on ester bonds"/>
    <property type="evidence" value="ECO:0007669"/>
    <property type="project" value="InterPro"/>
</dbReference>
<accession>A0A7C3WIC9</accession>
<evidence type="ECO:0000256" key="3">
    <source>
        <dbReference type="ARBA" id="ARBA00022759"/>
    </source>
</evidence>
<dbReference type="SUPFAM" id="SSF48537">
    <property type="entry name" value="Phospholipase C/P1 nuclease"/>
    <property type="match status" value="1"/>
</dbReference>
<keyword evidence="2" id="KW-0479">Metal-binding</keyword>
<evidence type="ECO:0000256" key="5">
    <source>
        <dbReference type="ARBA" id="ARBA00023157"/>
    </source>
</evidence>
<keyword evidence="5" id="KW-1015">Disulfide bond</keyword>
<dbReference type="GO" id="GO:0004519">
    <property type="term" value="F:endonuclease activity"/>
    <property type="evidence" value="ECO:0007669"/>
    <property type="project" value="UniProtKB-KW"/>
</dbReference>
<organism evidence="7">
    <name type="scientific">Desulfobacca acetoxidans</name>
    <dbReference type="NCBI Taxonomy" id="60893"/>
    <lineage>
        <taxon>Bacteria</taxon>
        <taxon>Pseudomonadati</taxon>
        <taxon>Thermodesulfobacteriota</taxon>
        <taxon>Desulfobaccia</taxon>
        <taxon>Desulfobaccales</taxon>
        <taxon>Desulfobaccaceae</taxon>
        <taxon>Desulfobacca</taxon>
    </lineage>
</organism>
<keyword evidence="1" id="KW-0540">Nuclease</keyword>
<gene>
    <name evidence="7" type="ORF">ENV62_02470</name>
</gene>
<dbReference type="GO" id="GO:0003676">
    <property type="term" value="F:nucleic acid binding"/>
    <property type="evidence" value="ECO:0007669"/>
    <property type="project" value="InterPro"/>
</dbReference>
<evidence type="ECO:0000256" key="2">
    <source>
        <dbReference type="ARBA" id="ARBA00022723"/>
    </source>
</evidence>
<proteinExistence type="predicted"/>